<dbReference type="InterPro" id="IPR007627">
    <property type="entry name" value="RNA_pol_sigma70_r2"/>
</dbReference>
<dbReference type="NCBIfam" id="TIGR02937">
    <property type="entry name" value="sigma70-ECF"/>
    <property type="match status" value="1"/>
</dbReference>
<evidence type="ECO:0000313" key="10">
    <source>
        <dbReference type="EMBL" id="KAA5479996.1"/>
    </source>
</evidence>
<evidence type="ECO:0000313" key="16">
    <source>
        <dbReference type="EMBL" id="RHD53245.1"/>
    </source>
</evidence>
<dbReference type="Proteomes" id="UP000284431">
    <property type="component" value="Unassembled WGS sequence"/>
</dbReference>
<dbReference type="Proteomes" id="UP000095657">
    <property type="component" value="Unassembled WGS sequence"/>
</dbReference>
<dbReference type="KEGG" id="bcac:CGC64_09980"/>
<evidence type="ECO:0000313" key="15">
    <source>
        <dbReference type="EMBL" id="RGY24804.1"/>
    </source>
</evidence>
<keyword evidence="4" id="KW-0804">Transcription</keyword>
<evidence type="ECO:0000313" key="13">
    <source>
        <dbReference type="EMBL" id="MDO6356362.1"/>
    </source>
</evidence>
<dbReference type="InterPro" id="IPR013325">
    <property type="entry name" value="RNA_pol_sigma_r2"/>
</dbReference>
<reference evidence="18" key="4">
    <citation type="submission" date="2022-08" db="EMBL/GenBank/DDBJ databases">
        <title>Genome Sequencing of Bacteroides fragilis Group Isolates with Nanopore Technology.</title>
        <authorList>
            <person name="Tisza M.J."/>
            <person name="Smith D."/>
            <person name="Dekker J.P."/>
        </authorList>
    </citation>
    <scope>NUCLEOTIDE SEQUENCE</scope>
    <source>
        <strain evidence="18">BFG-474</strain>
    </source>
</reference>
<evidence type="ECO:0000256" key="3">
    <source>
        <dbReference type="ARBA" id="ARBA00023082"/>
    </source>
</evidence>
<dbReference type="EMBL" id="JAUONL010000001">
    <property type="protein sequence ID" value="MDO6356362.1"/>
    <property type="molecule type" value="Genomic_DNA"/>
</dbReference>
<dbReference type="Gene3D" id="1.10.1740.10">
    <property type="match status" value="1"/>
</dbReference>
<reference evidence="19 20" key="1">
    <citation type="submission" date="2015-09" db="EMBL/GenBank/DDBJ databases">
        <authorList>
            <consortium name="Pathogen Informatics"/>
        </authorList>
    </citation>
    <scope>NUCLEOTIDE SEQUENCE [LARGE SCALE GENOMIC DNA]</scope>
    <source>
        <strain evidence="7 19">2789STDY5834880</strain>
        <strain evidence="8 20">2789STDY5834946</strain>
    </source>
</reference>
<dbReference type="EMBL" id="CZAI01000002">
    <property type="protein sequence ID" value="CUO95869.1"/>
    <property type="molecule type" value="Genomic_DNA"/>
</dbReference>
<dbReference type="Proteomes" id="UP000095725">
    <property type="component" value="Unassembled WGS sequence"/>
</dbReference>
<evidence type="ECO:0000313" key="7">
    <source>
        <dbReference type="EMBL" id="CUO95869.1"/>
    </source>
</evidence>
<evidence type="ECO:0000313" key="9">
    <source>
        <dbReference type="EMBL" id="KAA5463598.1"/>
    </source>
</evidence>
<dbReference type="EMBL" id="CZBL01000002">
    <property type="protein sequence ID" value="CUP63321.1"/>
    <property type="molecule type" value="Genomic_DNA"/>
</dbReference>
<evidence type="ECO:0000256" key="1">
    <source>
        <dbReference type="ARBA" id="ARBA00010641"/>
    </source>
</evidence>
<dbReference type="RefSeq" id="WP_005677779.1">
    <property type="nucleotide sequence ID" value="NZ_CABMOQ010000006.1"/>
</dbReference>
<evidence type="ECO:0000313" key="21">
    <source>
        <dbReference type="Proteomes" id="UP000283512"/>
    </source>
</evidence>
<feature type="domain" description="RNA polymerase sigma factor 70 region 4 type 2" evidence="6">
    <location>
        <begin position="124"/>
        <end position="175"/>
    </location>
</feature>
<dbReference type="EMBL" id="VVYD01000025">
    <property type="protein sequence ID" value="KAA5495234.1"/>
    <property type="molecule type" value="Genomic_DNA"/>
</dbReference>
<dbReference type="EMBL" id="VVYP01000010">
    <property type="protein sequence ID" value="KAA5463598.1"/>
    <property type="molecule type" value="Genomic_DNA"/>
</dbReference>
<evidence type="ECO:0000256" key="2">
    <source>
        <dbReference type="ARBA" id="ARBA00023015"/>
    </source>
</evidence>
<gene>
    <name evidence="17" type="ORF">DW190_21830</name>
    <name evidence="16" type="ORF">DW794_01605</name>
    <name evidence="14" type="ORF">DWY26_16080</name>
    <name evidence="15" type="ORF">DXA49_12635</name>
    <name evidence="7" type="ORF">ERS852494_01201</name>
    <name evidence="8" type="ORF">ERS852558_00644</name>
    <name evidence="12" type="ORF">F2Y31_19805</name>
    <name evidence="11" type="ORF">F2Y35_05285</name>
    <name evidence="9" type="ORF">F2Y36_09980</name>
    <name evidence="10" type="ORF">F2Y39_05145</name>
    <name evidence="18" type="ORF">NXW23_10715</name>
    <name evidence="13" type="ORF">Q4469_01390</name>
</gene>
<dbReference type="Proteomes" id="UP000427825">
    <property type="component" value="Unassembled WGS sequence"/>
</dbReference>
<reference evidence="25 26" key="3">
    <citation type="journal article" date="2019" name="Nat. Med.">
        <title>A library of human gut bacterial isolates paired with longitudinal multiomics data enables mechanistic microbiome research.</title>
        <authorList>
            <person name="Poyet M."/>
            <person name="Groussin M."/>
            <person name="Gibbons S.M."/>
            <person name="Avila-Pacheco J."/>
            <person name="Jiang X."/>
            <person name="Kearney S.M."/>
            <person name="Perrotta A.R."/>
            <person name="Berdy B."/>
            <person name="Zhao S."/>
            <person name="Lieberman T.D."/>
            <person name="Swanson P.K."/>
            <person name="Smith M."/>
            <person name="Roesemann S."/>
            <person name="Alexander J.E."/>
            <person name="Rich S.A."/>
            <person name="Livny J."/>
            <person name="Vlamakis H."/>
            <person name="Clish C."/>
            <person name="Bullock K."/>
            <person name="Deik A."/>
            <person name="Scott J."/>
            <person name="Pierce K.A."/>
            <person name="Xavier R.J."/>
            <person name="Alm E.J."/>
        </authorList>
    </citation>
    <scope>NUCLEOTIDE SEQUENCE [LARGE SCALE GENOMIC DNA]</scope>
    <source>
        <strain evidence="12 25">BIOML-A19</strain>
        <strain evidence="11 28">BIOML-A21</strain>
        <strain evidence="10 26">BIOML-A25</strain>
        <strain evidence="9 27">BIOML-A31</strain>
    </source>
</reference>
<evidence type="ECO:0000313" key="8">
    <source>
        <dbReference type="EMBL" id="CUP63321.1"/>
    </source>
</evidence>
<evidence type="ECO:0000256" key="4">
    <source>
        <dbReference type="ARBA" id="ARBA00023163"/>
    </source>
</evidence>
<dbReference type="EMBL" id="CP103166">
    <property type="protein sequence ID" value="UVQ94910.1"/>
    <property type="molecule type" value="Genomic_DNA"/>
</dbReference>
<dbReference type="GO" id="GO:0006352">
    <property type="term" value="P:DNA-templated transcription initiation"/>
    <property type="evidence" value="ECO:0007669"/>
    <property type="project" value="InterPro"/>
</dbReference>
<proteinExistence type="inferred from homology"/>
<feature type="domain" description="RNA polymerase sigma-70 region 2" evidence="5">
    <location>
        <begin position="25"/>
        <end position="91"/>
    </location>
</feature>
<dbReference type="PANTHER" id="PTHR43133:SF46">
    <property type="entry name" value="RNA POLYMERASE SIGMA-70 FACTOR ECF SUBFAMILY"/>
    <property type="match status" value="1"/>
</dbReference>
<dbReference type="InterPro" id="IPR014284">
    <property type="entry name" value="RNA_pol_sigma-70_dom"/>
</dbReference>
<dbReference type="Proteomes" id="UP000368418">
    <property type="component" value="Unassembled WGS sequence"/>
</dbReference>
<evidence type="ECO:0000313" key="11">
    <source>
        <dbReference type="EMBL" id="KAA5493589.1"/>
    </source>
</evidence>
<keyword evidence="3" id="KW-0731">Sigma factor</keyword>
<accession>A0A174JFH3</accession>
<dbReference type="EMBL" id="QSCS01000019">
    <property type="protein sequence ID" value="RGY24804.1"/>
    <property type="molecule type" value="Genomic_DNA"/>
</dbReference>
<keyword evidence="2" id="KW-0805">Transcription regulation</keyword>
<protein>
    <submittedName>
        <fullName evidence="7">RNA polymerase ECF-type sigma factor</fullName>
    </submittedName>
    <submittedName>
        <fullName evidence="9">Sigma-70 family RNA polymerase sigma factor</fullName>
    </submittedName>
</protein>
<dbReference type="EMBL" id="VVYJ01000002">
    <property type="protein sequence ID" value="KAA5479996.1"/>
    <property type="molecule type" value="Genomic_DNA"/>
</dbReference>
<organism evidence="7 19">
    <name type="scientific">Bacteroides caccae</name>
    <dbReference type="NCBI Taxonomy" id="47678"/>
    <lineage>
        <taxon>Bacteria</taxon>
        <taxon>Pseudomonadati</taxon>
        <taxon>Bacteroidota</taxon>
        <taxon>Bacteroidia</taxon>
        <taxon>Bacteroidales</taxon>
        <taxon>Bacteroidaceae</taxon>
        <taxon>Bacteroides</taxon>
    </lineage>
</organism>
<evidence type="ECO:0000313" key="22">
    <source>
        <dbReference type="Proteomes" id="UP000284205"/>
    </source>
</evidence>
<dbReference type="InterPro" id="IPR013249">
    <property type="entry name" value="RNA_pol_sigma70_r4_t2"/>
</dbReference>
<dbReference type="InterPro" id="IPR036388">
    <property type="entry name" value="WH-like_DNA-bd_sf"/>
</dbReference>
<dbReference type="Gene3D" id="1.10.10.10">
    <property type="entry name" value="Winged helix-like DNA-binding domain superfamily/Winged helix DNA-binding domain"/>
    <property type="match status" value="1"/>
</dbReference>
<dbReference type="EMBL" id="QSJD01000002">
    <property type="protein sequence ID" value="RHD53245.1"/>
    <property type="molecule type" value="Genomic_DNA"/>
</dbReference>
<dbReference type="AlphaFoldDB" id="A0A174JFH3"/>
<dbReference type="GO" id="GO:0016987">
    <property type="term" value="F:sigma factor activity"/>
    <property type="evidence" value="ECO:0007669"/>
    <property type="project" value="UniProtKB-KW"/>
</dbReference>
<reference evidence="13" key="5">
    <citation type="submission" date="2023-07" db="EMBL/GenBank/DDBJ databases">
        <title>Whole Genome Sequencing of Colonoscopy isolates.</title>
        <authorList>
            <person name="Surve S.V."/>
            <person name="Valls R.A."/>
            <person name="Barrak K.E."/>
            <person name="Gardner T.B."/>
            <person name="O'Toole G.A."/>
        </authorList>
    </citation>
    <scope>NUCLEOTIDE SEQUENCE</scope>
    <source>
        <strain evidence="13">GP0119</strain>
    </source>
</reference>
<dbReference type="Pfam" id="PF04542">
    <property type="entry name" value="Sigma70_r2"/>
    <property type="match status" value="1"/>
</dbReference>
<evidence type="ECO:0000313" key="26">
    <source>
        <dbReference type="Proteomes" id="UP000427825"/>
    </source>
</evidence>
<evidence type="ECO:0000313" key="25">
    <source>
        <dbReference type="Proteomes" id="UP000368418"/>
    </source>
</evidence>
<dbReference type="EMBL" id="QRKD01000049">
    <property type="protein sequence ID" value="RHH84221.1"/>
    <property type="molecule type" value="Genomic_DNA"/>
</dbReference>
<evidence type="ECO:0000313" key="19">
    <source>
        <dbReference type="Proteomes" id="UP000095657"/>
    </source>
</evidence>
<evidence type="ECO:0000313" key="18">
    <source>
        <dbReference type="EMBL" id="UVQ94910.1"/>
    </source>
</evidence>
<comment type="similarity">
    <text evidence="1">Belongs to the sigma-70 factor family. ECF subfamily.</text>
</comment>
<dbReference type="InterPro" id="IPR013324">
    <property type="entry name" value="RNA_pol_sigma_r3/r4-like"/>
</dbReference>
<name>A0A174JFH3_9BACE</name>
<dbReference type="Proteomes" id="UP001170023">
    <property type="component" value="Unassembled WGS sequence"/>
</dbReference>
<dbReference type="EMBL" id="QRUO01000016">
    <property type="protein sequence ID" value="RGR68671.1"/>
    <property type="molecule type" value="Genomic_DNA"/>
</dbReference>
<evidence type="ECO:0000313" key="23">
    <source>
        <dbReference type="Proteomes" id="UP000284431"/>
    </source>
</evidence>
<dbReference type="STRING" id="47678.ERS852494_01201"/>
<dbReference type="SUPFAM" id="SSF88946">
    <property type="entry name" value="Sigma2 domain of RNA polymerase sigma factors"/>
    <property type="match status" value="1"/>
</dbReference>
<evidence type="ECO:0000313" key="14">
    <source>
        <dbReference type="EMBL" id="RGR68671.1"/>
    </source>
</evidence>
<dbReference type="EMBL" id="VVYF01000005">
    <property type="protein sequence ID" value="KAA5493589.1"/>
    <property type="molecule type" value="Genomic_DNA"/>
</dbReference>
<evidence type="ECO:0000313" key="27">
    <source>
        <dbReference type="Proteomes" id="UP000475905"/>
    </source>
</evidence>
<dbReference type="GeneID" id="75113829"/>
<evidence type="ECO:0000259" key="6">
    <source>
        <dbReference type="Pfam" id="PF08281"/>
    </source>
</evidence>
<dbReference type="Proteomes" id="UP000284205">
    <property type="component" value="Unassembled WGS sequence"/>
</dbReference>
<evidence type="ECO:0000313" key="17">
    <source>
        <dbReference type="EMBL" id="RHH84221.1"/>
    </source>
</evidence>
<dbReference type="Proteomes" id="UP000284689">
    <property type="component" value="Unassembled WGS sequence"/>
</dbReference>
<evidence type="ECO:0000259" key="5">
    <source>
        <dbReference type="Pfam" id="PF04542"/>
    </source>
</evidence>
<dbReference type="GO" id="GO:0003677">
    <property type="term" value="F:DNA binding"/>
    <property type="evidence" value="ECO:0007669"/>
    <property type="project" value="InterPro"/>
</dbReference>
<dbReference type="Proteomes" id="UP000283512">
    <property type="component" value="Unassembled WGS sequence"/>
</dbReference>
<reference evidence="21 22" key="2">
    <citation type="submission" date="2018-08" db="EMBL/GenBank/DDBJ databases">
        <title>A genome reference for cultivated species of the human gut microbiota.</title>
        <authorList>
            <person name="Zou Y."/>
            <person name="Xue W."/>
            <person name="Luo G."/>
        </authorList>
    </citation>
    <scope>NUCLEOTIDE SEQUENCE [LARGE SCALE GENOMIC DNA]</scope>
    <source>
        <strain evidence="14 22">AF24-29LB</strain>
        <strain evidence="17 21">AM16-49B</strain>
        <strain evidence="16 24">AM31-16AC</strain>
        <strain evidence="15 23">OF02-6LB</strain>
    </source>
</reference>
<dbReference type="SUPFAM" id="SSF88659">
    <property type="entry name" value="Sigma3 and sigma4 domains of RNA polymerase sigma factors"/>
    <property type="match status" value="1"/>
</dbReference>
<evidence type="ECO:0000313" key="20">
    <source>
        <dbReference type="Proteomes" id="UP000095725"/>
    </source>
</evidence>
<evidence type="ECO:0000313" key="12">
    <source>
        <dbReference type="EMBL" id="KAA5495234.1"/>
    </source>
</evidence>
<dbReference type="Proteomes" id="UP000491168">
    <property type="component" value="Unassembled WGS sequence"/>
</dbReference>
<dbReference type="Proteomes" id="UP001060260">
    <property type="component" value="Chromosome"/>
</dbReference>
<dbReference type="InterPro" id="IPR039425">
    <property type="entry name" value="RNA_pol_sigma-70-like"/>
</dbReference>
<dbReference type="CDD" id="cd06171">
    <property type="entry name" value="Sigma70_r4"/>
    <property type="match status" value="1"/>
</dbReference>
<dbReference type="Pfam" id="PF08281">
    <property type="entry name" value="Sigma70_r4_2"/>
    <property type="match status" value="1"/>
</dbReference>
<dbReference type="PANTHER" id="PTHR43133">
    <property type="entry name" value="RNA POLYMERASE ECF-TYPE SIGMA FACTO"/>
    <property type="match status" value="1"/>
</dbReference>
<evidence type="ECO:0000313" key="28">
    <source>
        <dbReference type="Proteomes" id="UP000491168"/>
    </source>
</evidence>
<evidence type="ECO:0000313" key="24">
    <source>
        <dbReference type="Proteomes" id="UP000284689"/>
    </source>
</evidence>
<sequence length="205" mass="25095">MQIQDESYIKWKLFLEGNDEAYSWLYTHHIQLLYQYGLQITPDTEVIKDCIQDVFIRIYKNKNKLSIPQNVKIYLMISLKNSIYNVFSKERSEESYAFNFYSMEEQYITENDFINEEERREQINEIKKILHVLTPRQREIIYYRFIEEMEYDEICQIMDINYQSAYNLLQRSLQKVRDTFGTPECIAWISILTTFFRETQKMHFL</sequence>
<dbReference type="Proteomes" id="UP000475905">
    <property type="component" value="Unassembled WGS sequence"/>
</dbReference>